<comment type="caution">
    <text evidence="7">The sequence shown here is derived from an EMBL/GenBank/DDBJ whole genome shotgun (WGS) entry which is preliminary data.</text>
</comment>
<feature type="domain" description="EF-hand" evidence="6">
    <location>
        <begin position="43"/>
        <end position="78"/>
    </location>
</feature>
<feature type="non-terminal residue" evidence="7">
    <location>
        <position position="1"/>
    </location>
</feature>
<dbReference type="SUPFAM" id="SSF47473">
    <property type="entry name" value="EF-hand"/>
    <property type="match status" value="1"/>
</dbReference>
<sequence length="98" mass="10511">MAGLETAKELPVDSEVILPGAITAIVDKPERPAARVAPEHKVYSEADIRAAFDSFDLDRNGYVGASELRHVLSLIGERASDAEIDEMIAMCDPDGDGQ</sequence>
<reference evidence="7 8" key="1">
    <citation type="submission" date="2020-04" db="EMBL/GenBank/DDBJ databases">
        <title>Perkinsus olseni comparative genomics.</title>
        <authorList>
            <person name="Bogema D.R."/>
        </authorList>
    </citation>
    <scope>NUCLEOTIDE SEQUENCE [LARGE SCALE GENOMIC DNA]</scope>
    <source>
        <strain evidence="7 8">ATCC PRA-207</strain>
    </source>
</reference>
<dbReference type="PANTHER" id="PTHR23048">
    <property type="entry name" value="MYOSIN LIGHT CHAIN 1, 3"/>
    <property type="match status" value="1"/>
</dbReference>
<evidence type="ECO:0000313" key="7">
    <source>
        <dbReference type="EMBL" id="KAF4702431.1"/>
    </source>
</evidence>
<gene>
    <name evidence="7" type="ORF">FOZ63_011365</name>
</gene>
<evidence type="ECO:0000259" key="6">
    <source>
        <dbReference type="PROSITE" id="PS50222"/>
    </source>
</evidence>
<dbReference type="Gene3D" id="1.10.238.10">
    <property type="entry name" value="EF-hand"/>
    <property type="match status" value="1"/>
</dbReference>
<dbReference type="PROSITE" id="PS00018">
    <property type="entry name" value="EF_HAND_1"/>
    <property type="match status" value="1"/>
</dbReference>
<evidence type="ECO:0000313" key="8">
    <source>
        <dbReference type="Proteomes" id="UP000553632"/>
    </source>
</evidence>
<dbReference type="CDD" id="cd00051">
    <property type="entry name" value="EFh"/>
    <property type="match status" value="1"/>
</dbReference>
<dbReference type="InterPro" id="IPR050230">
    <property type="entry name" value="CALM/Myosin/TropC-like"/>
</dbReference>
<feature type="domain" description="EF-hand" evidence="6">
    <location>
        <begin position="79"/>
        <end position="98"/>
    </location>
</feature>
<proteinExistence type="predicted"/>
<dbReference type="FunFam" id="1.10.238.10:FF:000003">
    <property type="entry name" value="Calmodulin A"/>
    <property type="match status" value="1"/>
</dbReference>
<accession>A0A7J6Q396</accession>
<dbReference type="GO" id="GO:0016460">
    <property type="term" value="C:myosin II complex"/>
    <property type="evidence" value="ECO:0007669"/>
    <property type="project" value="TreeGrafter"/>
</dbReference>
<keyword evidence="4" id="KW-0106">Calcium</keyword>
<protein>
    <recommendedName>
        <fullName evidence="1">Calmodulin</fullName>
    </recommendedName>
</protein>
<organism evidence="7 8">
    <name type="scientific">Perkinsus olseni</name>
    <name type="common">Perkinsus atlanticus</name>
    <dbReference type="NCBI Taxonomy" id="32597"/>
    <lineage>
        <taxon>Eukaryota</taxon>
        <taxon>Sar</taxon>
        <taxon>Alveolata</taxon>
        <taxon>Perkinsozoa</taxon>
        <taxon>Perkinsea</taxon>
        <taxon>Perkinsida</taxon>
        <taxon>Perkinsidae</taxon>
        <taxon>Perkinsus</taxon>
    </lineage>
</organism>
<dbReference type="InterPro" id="IPR011992">
    <property type="entry name" value="EF-hand-dom_pair"/>
</dbReference>
<dbReference type="InterPro" id="IPR018247">
    <property type="entry name" value="EF_Hand_1_Ca_BS"/>
</dbReference>
<dbReference type="SMART" id="SM00054">
    <property type="entry name" value="EFh"/>
    <property type="match status" value="1"/>
</dbReference>
<keyword evidence="3" id="KW-0677">Repeat</keyword>
<keyword evidence="5" id="KW-0007">Acetylation</keyword>
<dbReference type="InterPro" id="IPR002048">
    <property type="entry name" value="EF_hand_dom"/>
</dbReference>
<evidence type="ECO:0000256" key="1">
    <source>
        <dbReference type="ARBA" id="ARBA00020786"/>
    </source>
</evidence>
<keyword evidence="2" id="KW-0479">Metal-binding</keyword>
<dbReference type="PANTHER" id="PTHR23048:SF0">
    <property type="entry name" value="CALMODULIN LIKE 3"/>
    <property type="match status" value="1"/>
</dbReference>
<dbReference type="GO" id="GO:0005509">
    <property type="term" value="F:calcium ion binding"/>
    <property type="evidence" value="ECO:0007669"/>
    <property type="project" value="InterPro"/>
</dbReference>
<evidence type="ECO:0000256" key="3">
    <source>
        <dbReference type="ARBA" id="ARBA00022737"/>
    </source>
</evidence>
<dbReference type="EMBL" id="JABANO010036065">
    <property type="protein sequence ID" value="KAF4702431.1"/>
    <property type="molecule type" value="Genomic_DNA"/>
</dbReference>
<dbReference type="AlphaFoldDB" id="A0A7J6Q396"/>
<keyword evidence="8" id="KW-1185">Reference proteome</keyword>
<dbReference type="Proteomes" id="UP000553632">
    <property type="component" value="Unassembled WGS sequence"/>
</dbReference>
<name>A0A7J6Q396_PEROL</name>
<evidence type="ECO:0000256" key="2">
    <source>
        <dbReference type="ARBA" id="ARBA00022723"/>
    </source>
</evidence>
<evidence type="ECO:0000256" key="4">
    <source>
        <dbReference type="ARBA" id="ARBA00022837"/>
    </source>
</evidence>
<dbReference type="Pfam" id="PF13499">
    <property type="entry name" value="EF-hand_7"/>
    <property type="match status" value="1"/>
</dbReference>
<evidence type="ECO:0000256" key="5">
    <source>
        <dbReference type="ARBA" id="ARBA00022990"/>
    </source>
</evidence>
<dbReference type="PROSITE" id="PS50222">
    <property type="entry name" value="EF_HAND_2"/>
    <property type="match status" value="2"/>
</dbReference>